<evidence type="ECO:0000259" key="1">
    <source>
        <dbReference type="Pfam" id="PF06114"/>
    </source>
</evidence>
<evidence type="ECO:0000313" key="2">
    <source>
        <dbReference type="EMBL" id="KMV19594.1"/>
    </source>
</evidence>
<dbReference type="PATRIC" id="fig|451644.5.peg.1205"/>
<evidence type="ECO:0000313" key="3">
    <source>
        <dbReference type="Proteomes" id="UP000037594"/>
    </source>
</evidence>
<reference evidence="2 3" key="1">
    <citation type="submission" date="2015-06" db="EMBL/GenBank/DDBJ databases">
        <title>Genome sequence of Mycobacterium conceptionense strain MLE.</title>
        <authorList>
            <person name="Greninger A.L."/>
            <person name="Cunningham G."/>
            <person name="Chiu C.Y."/>
            <person name="Miller S."/>
        </authorList>
    </citation>
    <scope>NUCLEOTIDE SEQUENCE [LARGE SCALE GENOMIC DNA]</scope>
    <source>
        <strain evidence="2 3">MLE</strain>
    </source>
</reference>
<protein>
    <recommendedName>
        <fullName evidence="1">IrrE N-terminal-like domain-containing protein</fullName>
    </recommendedName>
</protein>
<feature type="domain" description="IrrE N-terminal-like" evidence="1">
    <location>
        <begin position="67"/>
        <end position="159"/>
    </location>
</feature>
<dbReference type="Gene3D" id="1.10.10.2910">
    <property type="match status" value="1"/>
</dbReference>
<sequence length="174" mass="18954">MTVPGPIPSNLSWSAIAEYTRRIAAEHGVHQKLPVDMRRLVDLLGGSVHVLDGPVALWVRGKGDFTVYVPVHTSTTQDRIAFAHAVGHYFLHYRATGYEAGDMFFGRACRGRPAVEANVFASALLMPREEFTAAWSKHRGEVWAVAGVFGVSPAAVRTRAQALNCDLAPGDVTR</sequence>
<dbReference type="AlphaFoldDB" id="A0A0J8X2A7"/>
<name>A0A0J8X2A7_9MYCO</name>
<proteinExistence type="predicted"/>
<dbReference type="OrthoDB" id="572608at2"/>
<comment type="caution">
    <text evidence="2">The sequence shown here is derived from an EMBL/GenBank/DDBJ whole genome shotgun (WGS) entry which is preliminary data.</text>
</comment>
<dbReference type="EMBL" id="LFOD01000003">
    <property type="protein sequence ID" value="KMV19594.1"/>
    <property type="molecule type" value="Genomic_DNA"/>
</dbReference>
<dbReference type="Pfam" id="PF06114">
    <property type="entry name" value="Peptidase_M78"/>
    <property type="match status" value="1"/>
</dbReference>
<organism evidence="2 3">
    <name type="scientific">Mycolicibacterium conceptionense</name>
    <dbReference type="NCBI Taxonomy" id="451644"/>
    <lineage>
        <taxon>Bacteria</taxon>
        <taxon>Bacillati</taxon>
        <taxon>Actinomycetota</taxon>
        <taxon>Actinomycetes</taxon>
        <taxon>Mycobacteriales</taxon>
        <taxon>Mycobacteriaceae</taxon>
        <taxon>Mycolicibacterium</taxon>
    </lineage>
</organism>
<accession>A0A0J8X2A7</accession>
<dbReference type="Proteomes" id="UP000037594">
    <property type="component" value="Unassembled WGS sequence"/>
</dbReference>
<gene>
    <name evidence="2" type="ORF">ACT17_05965</name>
</gene>
<dbReference type="RefSeq" id="WP_131722444.1">
    <property type="nucleotide sequence ID" value="NZ_LFOD01000003.1"/>
</dbReference>
<dbReference type="InterPro" id="IPR010359">
    <property type="entry name" value="IrrE_HExxH"/>
</dbReference>